<dbReference type="AlphaFoldDB" id="A0AA96RHA6"/>
<evidence type="ECO:0000313" key="1">
    <source>
        <dbReference type="EMBL" id="WNQ13346.1"/>
    </source>
</evidence>
<name>A0AA96RHA6_9BACL</name>
<reference evidence="1 2" key="1">
    <citation type="submission" date="2022-02" db="EMBL/GenBank/DDBJ databases">
        <title>Paenibacillus sp. MBLB1776 Whole Genome Shotgun Sequencing.</title>
        <authorList>
            <person name="Hwang C.Y."/>
            <person name="Cho E.-S."/>
            <person name="Seo M.-J."/>
        </authorList>
    </citation>
    <scope>NUCLEOTIDE SEQUENCE [LARGE SCALE GENOMIC DNA]</scope>
    <source>
        <strain evidence="1 2">MBLB1776</strain>
    </source>
</reference>
<dbReference type="InterPro" id="IPR043519">
    <property type="entry name" value="NT_sf"/>
</dbReference>
<dbReference type="EC" id="2.7.7.-" evidence="1"/>
<dbReference type="EMBL" id="CP130318">
    <property type="protein sequence ID" value="WNQ13346.1"/>
    <property type="molecule type" value="Genomic_DNA"/>
</dbReference>
<dbReference type="Proteomes" id="UP001305702">
    <property type="component" value="Chromosome"/>
</dbReference>
<dbReference type="KEGG" id="paun:MJA45_10070"/>
<dbReference type="Gene3D" id="3.30.460.10">
    <property type="entry name" value="Beta Polymerase, domain 2"/>
    <property type="match status" value="1"/>
</dbReference>
<dbReference type="GO" id="GO:0016779">
    <property type="term" value="F:nucleotidyltransferase activity"/>
    <property type="evidence" value="ECO:0007669"/>
    <property type="project" value="UniProtKB-KW"/>
</dbReference>
<keyword evidence="2" id="KW-1185">Reference proteome</keyword>
<protein>
    <submittedName>
        <fullName evidence="1">Nucleotidyltransferase domain-containing protein</fullName>
        <ecNumber evidence="1">2.7.7.-</ecNumber>
    </submittedName>
</protein>
<evidence type="ECO:0000313" key="2">
    <source>
        <dbReference type="Proteomes" id="UP001305702"/>
    </source>
</evidence>
<keyword evidence="1" id="KW-0548">Nucleotidyltransferase</keyword>
<dbReference type="CDD" id="cd05403">
    <property type="entry name" value="NT_KNTase_like"/>
    <property type="match status" value="1"/>
</dbReference>
<sequence length="250" mass="27698">MKTTTEKVRCRSLAAAGRFVQHFYPDSRIVILGGSTASGRASASSDLDLVIIDDTQETSHIVYRQWEDFPVDALVLKGTDLPAALRRGIETGNPILQRICAEGWVLRDDGTAGSLIRECAEDLACGPMPYAEEEIALIRYEIHDFLTDLQSGRCREEELFIVHQLTALVSGLLLRGGGHWSGDGKWQYRSLEHGNPEAAAALTSALSAFYENRDKEPLLNFVRSVMEPYGGLELREVTIRGLFREEGGED</sequence>
<proteinExistence type="predicted"/>
<keyword evidence="1" id="KW-0808">Transferase</keyword>
<gene>
    <name evidence="1" type="ORF">MJA45_10070</name>
</gene>
<dbReference type="RefSeq" id="WP_315607126.1">
    <property type="nucleotide sequence ID" value="NZ_CP130318.1"/>
</dbReference>
<dbReference type="SUPFAM" id="SSF81301">
    <property type="entry name" value="Nucleotidyltransferase"/>
    <property type="match status" value="1"/>
</dbReference>
<organism evidence="1 2">
    <name type="scientific">Paenibacillus aurantius</name>
    <dbReference type="NCBI Taxonomy" id="2918900"/>
    <lineage>
        <taxon>Bacteria</taxon>
        <taxon>Bacillati</taxon>
        <taxon>Bacillota</taxon>
        <taxon>Bacilli</taxon>
        <taxon>Bacillales</taxon>
        <taxon>Paenibacillaceae</taxon>
        <taxon>Paenibacillus</taxon>
    </lineage>
</organism>
<accession>A0AA96RHA6</accession>